<evidence type="ECO:0000313" key="3">
    <source>
        <dbReference type="Proteomes" id="UP001176941"/>
    </source>
</evidence>
<sequence length="120" mass="12994">MRRHLDPHKEEGQETIETAIGEMQLPSVKHQGNFATPEARGEMWDNCFLIRVSRRNHDFSSGSGVKNTPANAGDPGSVPGSARSPGSANCNPLKYSCLENPMDRGGWQAIVHGVVCVGHD</sequence>
<evidence type="ECO:0000313" key="2">
    <source>
        <dbReference type="EMBL" id="CAI9164484.1"/>
    </source>
</evidence>
<reference evidence="2" key="1">
    <citation type="submission" date="2023-04" db="EMBL/GenBank/DDBJ databases">
        <authorList>
            <consortium name="ELIXIR-Norway"/>
        </authorList>
    </citation>
    <scope>NUCLEOTIDE SEQUENCE [LARGE SCALE GENOMIC DNA]</scope>
</reference>
<evidence type="ECO:0000256" key="1">
    <source>
        <dbReference type="SAM" id="MobiDB-lite"/>
    </source>
</evidence>
<proteinExistence type="predicted"/>
<name>A0ABN8YSP1_RANTA</name>
<protein>
    <submittedName>
        <fullName evidence="2">Uncharacterized protein</fullName>
    </submittedName>
</protein>
<keyword evidence="3" id="KW-1185">Reference proteome</keyword>
<feature type="compositionally biased region" description="Polar residues" evidence="1">
    <location>
        <begin position="59"/>
        <end position="70"/>
    </location>
</feature>
<dbReference type="Proteomes" id="UP001176941">
    <property type="component" value="Chromosome 23"/>
</dbReference>
<feature type="region of interest" description="Disordered" evidence="1">
    <location>
        <begin position="57"/>
        <end position="87"/>
    </location>
</feature>
<dbReference type="EMBL" id="OX459959">
    <property type="protein sequence ID" value="CAI9164484.1"/>
    <property type="molecule type" value="Genomic_DNA"/>
</dbReference>
<accession>A0ABN8YSP1</accession>
<gene>
    <name evidence="2" type="ORF">MRATA1EN1_LOCUS13446</name>
</gene>
<organism evidence="2 3">
    <name type="scientific">Rangifer tarandus platyrhynchus</name>
    <name type="common">Svalbard reindeer</name>
    <dbReference type="NCBI Taxonomy" id="3082113"/>
    <lineage>
        <taxon>Eukaryota</taxon>
        <taxon>Metazoa</taxon>
        <taxon>Chordata</taxon>
        <taxon>Craniata</taxon>
        <taxon>Vertebrata</taxon>
        <taxon>Euteleostomi</taxon>
        <taxon>Mammalia</taxon>
        <taxon>Eutheria</taxon>
        <taxon>Laurasiatheria</taxon>
        <taxon>Artiodactyla</taxon>
        <taxon>Ruminantia</taxon>
        <taxon>Pecora</taxon>
        <taxon>Cervidae</taxon>
        <taxon>Odocoileinae</taxon>
        <taxon>Rangifer</taxon>
    </lineage>
</organism>